<dbReference type="InterPro" id="IPR053828">
    <property type="entry name" value="Nucleosidase_C"/>
</dbReference>
<dbReference type="InterPro" id="IPR036907">
    <property type="entry name" value="5'-Nucleotdase_C_sf"/>
</dbReference>
<dbReference type="Pfam" id="PF00149">
    <property type="entry name" value="Metallophos"/>
    <property type="match status" value="1"/>
</dbReference>
<evidence type="ECO:0008006" key="6">
    <source>
        <dbReference type="Google" id="ProtNLM"/>
    </source>
</evidence>
<dbReference type="GO" id="GO:0005576">
    <property type="term" value="C:extracellular region"/>
    <property type="evidence" value="ECO:0007669"/>
    <property type="project" value="UniProtKB-ARBA"/>
</dbReference>
<dbReference type="EMBL" id="CAJVRL010000041">
    <property type="protein sequence ID" value="CAG8951159.1"/>
    <property type="molecule type" value="Genomic_DNA"/>
</dbReference>
<dbReference type="SUPFAM" id="SSF56300">
    <property type="entry name" value="Metallo-dependent phosphatases"/>
    <property type="match status" value="1"/>
</dbReference>
<dbReference type="Pfam" id="PF21953">
    <property type="entry name" value="NadN_nucleosid_C"/>
    <property type="match status" value="1"/>
</dbReference>
<sequence>MRSFQSTVIVGLATAIQAVWACDGCYGPSSGPGAVVHERHVRRMQPEASGALSGPKAPLEWGQLNFMHTTDTHGWLEGHLKENNYGADWGDFVTFSRHMQHKAGNLGVDLLLVDTGDLHDGAGLSDAAAPNGVLSNPIFSELEYDVLTIGNHELYITEIAYETFSNFSKVYGERYVTSNVQIANPATGVFEYVGAKYRYFTTPHGLRIMTFGVLFDFTGNSNVSKIIKAADMVKQQWFLDAVNQPEPIDVFLLIGHNPIRTTDYSSTFGLLHKTIRALRPETPIQAFGGHSHIRDFQVYDDRSTGLESGRYCETLGWLSMSGINSSTFTGNVFPRGVANPNRPATNTSKSGIVYSRRYLDWNRATFAYHATSSQDETFDYHSGLRVSGEVTEIRKQLNLSSLYGCAPATYCLSCKPFGDPGNIFSLIPIALGATVINQDRAQIPRYILINSGSIRFDLVKGPFTYDDSFIVSPFNDTFQYIKEVPYNMAVKVLNSMNGATLPDKRSSPNPLFGSMPRLADRTCADPILSSSTTLKTRGIHRRQTSVTPGYVTSDDFGTDGDDTVHSKIPSFRQPNYIQGNGSFPVDGTTPAVVDVVFFDYFANVVVNVLNAMGASYTLADVDQYVGVYSAQNYLPDYAKLHWQENMPACPVGQGVGYPDRKV</sequence>
<dbReference type="FunFam" id="3.60.21.10:FF:000043">
    <property type="entry name" value="Ser/Thr protein phosphatase family"/>
    <property type="match status" value="1"/>
</dbReference>
<evidence type="ECO:0000259" key="3">
    <source>
        <dbReference type="Pfam" id="PF21953"/>
    </source>
</evidence>
<dbReference type="CDD" id="cd07407">
    <property type="entry name" value="MPP_YHR202W_N"/>
    <property type="match status" value="1"/>
</dbReference>
<dbReference type="AlphaFoldDB" id="A0A9N9KPL2"/>
<dbReference type="PANTHER" id="PTHR11575">
    <property type="entry name" value="5'-NUCLEOTIDASE-RELATED"/>
    <property type="match status" value="1"/>
</dbReference>
<dbReference type="Gene3D" id="3.60.21.10">
    <property type="match status" value="1"/>
</dbReference>
<gene>
    <name evidence="4" type="ORF">HYFRA_00007905</name>
</gene>
<accession>A0A9N9KPL2</accession>
<dbReference type="InterPro" id="IPR006179">
    <property type="entry name" value="5_nucleotidase/apyrase"/>
</dbReference>
<dbReference type="InterPro" id="IPR029052">
    <property type="entry name" value="Metallo-depent_PP-like"/>
</dbReference>
<keyword evidence="5" id="KW-1185">Reference proteome</keyword>
<dbReference type="InterPro" id="IPR014485">
    <property type="entry name" value="Pesterase_C1039"/>
</dbReference>
<proteinExistence type="predicted"/>
<dbReference type="Proteomes" id="UP000696280">
    <property type="component" value="Unassembled WGS sequence"/>
</dbReference>
<dbReference type="PANTHER" id="PTHR11575:SF22">
    <property type="entry name" value="ADL392WP"/>
    <property type="match status" value="1"/>
</dbReference>
<evidence type="ECO:0000259" key="2">
    <source>
        <dbReference type="Pfam" id="PF00149"/>
    </source>
</evidence>
<feature type="domain" description="Calcineurin-like phosphoesterase" evidence="2">
    <location>
        <begin position="65"/>
        <end position="293"/>
    </location>
</feature>
<protein>
    <recommendedName>
        <fullName evidence="6">Calcineurin-like phosphoesterase domain-containing protein</fullName>
    </recommendedName>
</protein>
<dbReference type="GO" id="GO:0005829">
    <property type="term" value="C:cytosol"/>
    <property type="evidence" value="ECO:0007669"/>
    <property type="project" value="TreeGrafter"/>
</dbReference>
<dbReference type="InterPro" id="IPR004843">
    <property type="entry name" value="Calcineurin-like_PHP"/>
</dbReference>
<keyword evidence="1" id="KW-0732">Signal</keyword>
<evidence type="ECO:0000313" key="4">
    <source>
        <dbReference type="EMBL" id="CAG8951159.1"/>
    </source>
</evidence>
<feature type="domain" description="Putative 5'-nucleotidase C-terminal" evidence="3">
    <location>
        <begin position="409"/>
        <end position="605"/>
    </location>
</feature>
<dbReference type="GO" id="GO:0009166">
    <property type="term" value="P:nucleotide catabolic process"/>
    <property type="evidence" value="ECO:0007669"/>
    <property type="project" value="InterPro"/>
</dbReference>
<name>A0A9N9KPL2_9HELO</name>
<comment type="caution">
    <text evidence="4">The sequence shown here is derived from an EMBL/GenBank/DDBJ whole genome shotgun (WGS) entry which is preliminary data.</text>
</comment>
<dbReference type="OrthoDB" id="7722975at2759"/>
<organism evidence="4 5">
    <name type="scientific">Hymenoscyphus fraxineus</name>
    <dbReference type="NCBI Taxonomy" id="746836"/>
    <lineage>
        <taxon>Eukaryota</taxon>
        <taxon>Fungi</taxon>
        <taxon>Dikarya</taxon>
        <taxon>Ascomycota</taxon>
        <taxon>Pezizomycotina</taxon>
        <taxon>Leotiomycetes</taxon>
        <taxon>Helotiales</taxon>
        <taxon>Helotiaceae</taxon>
        <taxon>Hymenoscyphus</taxon>
    </lineage>
</organism>
<evidence type="ECO:0000313" key="5">
    <source>
        <dbReference type="Proteomes" id="UP000696280"/>
    </source>
</evidence>
<dbReference type="SUPFAM" id="SSF55816">
    <property type="entry name" value="5'-nucleotidase (syn. UDP-sugar hydrolase), C-terminal domain"/>
    <property type="match status" value="1"/>
</dbReference>
<reference evidence="4" key="1">
    <citation type="submission" date="2021-07" db="EMBL/GenBank/DDBJ databases">
        <authorList>
            <person name="Durling M."/>
        </authorList>
    </citation>
    <scope>NUCLEOTIDE SEQUENCE</scope>
</reference>
<dbReference type="InterPro" id="IPR041823">
    <property type="entry name" value="YHR202W_N"/>
</dbReference>
<feature type="signal peptide" evidence="1">
    <location>
        <begin position="1"/>
        <end position="21"/>
    </location>
</feature>
<dbReference type="PIRSF" id="PIRSF017316">
    <property type="entry name" value="Pesterase_C1039"/>
    <property type="match status" value="1"/>
</dbReference>
<feature type="chain" id="PRO_5040125861" description="Calcineurin-like phosphoesterase domain-containing protein" evidence="1">
    <location>
        <begin position="22"/>
        <end position="662"/>
    </location>
</feature>
<evidence type="ECO:0000256" key="1">
    <source>
        <dbReference type="SAM" id="SignalP"/>
    </source>
</evidence>
<dbReference type="GO" id="GO:0016787">
    <property type="term" value="F:hydrolase activity"/>
    <property type="evidence" value="ECO:0007669"/>
    <property type="project" value="InterPro"/>
</dbReference>
<dbReference type="Gene3D" id="3.90.780.10">
    <property type="entry name" value="5'-Nucleotidase, C-terminal domain"/>
    <property type="match status" value="2"/>
</dbReference>